<dbReference type="EMBL" id="BSFQ01000048">
    <property type="protein sequence ID" value="GLL15526.1"/>
    <property type="molecule type" value="Genomic_DNA"/>
</dbReference>
<comment type="caution">
    <text evidence="1">The sequence shown here is derived from an EMBL/GenBank/DDBJ whole genome shotgun (WGS) entry which is preliminary data.</text>
</comment>
<dbReference type="AlphaFoldDB" id="A0A9W6P0H1"/>
<sequence length="42" mass="3859">MTGGAEGIGAALCDGLGAAGAAIAVCDVVDPTDTVDRLLAAG</sequence>
<organism evidence="1 2">
    <name type="scientific">Pseudonocardia halophobica</name>
    <dbReference type="NCBI Taxonomy" id="29401"/>
    <lineage>
        <taxon>Bacteria</taxon>
        <taxon>Bacillati</taxon>
        <taxon>Actinomycetota</taxon>
        <taxon>Actinomycetes</taxon>
        <taxon>Pseudonocardiales</taxon>
        <taxon>Pseudonocardiaceae</taxon>
        <taxon>Pseudonocardia</taxon>
    </lineage>
</organism>
<reference evidence="1" key="2">
    <citation type="submission" date="2023-01" db="EMBL/GenBank/DDBJ databases">
        <authorList>
            <person name="Sun Q."/>
            <person name="Evtushenko L."/>
        </authorList>
    </citation>
    <scope>NUCLEOTIDE SEQUENCE</scope>
    <source>
        <strain evidence="1">VKM Ac-1069</strain>
    </source>
</reference>
<protein>
    <submittedName>
        <fullName evidence="1">Uncharacterized protein</fullName>
    </submittedName>
</protein>
<reference evidence="1" key="1">
    <citation type="journal article" date="2014" name="Int. J. Syst. Evol. Microbiol.">
        <title>Complete genome sequence of Corynebacterium casei LMG S-19264T (=DSM 44701T), isolated from a smear-ripened cheese.</title>
        <authorList>
            <consortium name="US DOE Joint Genome Institute (JGI-PGF)"/>
            <person name="Walter F."/>
            <person name="Albersmeier A."/>
            <person name="Kalinowski J."/>
            <person name="Ruckert C."/>
        </authorList>
    </citation>
    <scope>NUCLEOTIDE SEQUENCE</scope>
    <source>
        <strain evidence="1">VKM Ac-1069</strain>
    </source>
</reference>
<dbReference type="RefSeq" id="WP_197040865.1">
    <property type="nucleotide sequence ID" value="NZ_BAAAUZ010000062.1"/>
</dbReference>
<name>A0A9W6P0H1_9PSEU</name>
<evidence type="ECO:0000313" key="1">
    <source>
        <dbReference type="EMBL" id="GLL15526.1"/>
    </source>
</evidence>
<dbReference type="Proteomes" id="UP001143463">
    <property type="component" value="Unassembled WGS sequence"/>
</dbReference>
<accession>A0A9W6P0H1</accession>
<proteinExistence type="predicted"/>
<gene>
    <name evidence="1" type="ORF">GCM10017577_66770</name>
</gene>
<evidence type="ECO:0000313" key="2">
    <source>
        <dbReference type="Proteomes" id="UP001143463"/>
    </source>
</evidence>
<keyword evidence="2" id="KW-1185">Reference proteome</keyword>